<dbReference type="PANTHER" id="PTHR43322">
    <property type="entry name" value="1-D-DEOXYXYLULOSE 5-PHOSPHATE SYNTHASE-RELATED"/>
    <property type="match status" value="1"/>
</dbReference>
<evidence type="ECO:0000259" key="11">
    <source>
        <dbReference type="SMART" id="SM00861"/>
    </source>
</evidence>
<evidence type="ECO:0000256" key="5">
    <source>
        <dbReference type="ARBA" id="ARBA00022723"/>
    </source>
</evidence>
<comment type="subunit">
    <text evidence="3 10">Homodimer.</text>
</comment>
<keyword evidence="5 10" id="KW-0479">Metal-binding</keyword>
<dbReference type="GO" id="GO:0019288">
    <property type="term" value="P:isopentenyl diphosphate biosynthetic process, methylerythritol 4-phosphate pathway"/>
    <property type="evidence" value="ECO:0007669"/>
    <property type="project" value="TreeGrafter"/>
</dbReference>
<comment type="catalytic activity">
    <reaction evidence="10">
        <text>D-glyceraldehyde 3-phosphate + pyruvate + H(+) = 1-deoxy-D-xylulose 5-phosphate + CO2</text>
        <dbReference type="Rhea" id="RHEA:12605"/>
        <dbReference type="ChEBI" id="CHEBI:15361"/>
        <dbReference type="ChEBI" id="CHEBI:15378"/>
        <dbReference type="ChEBI" id="CHEBI:16526"/>
        <dbReference type="ChEBI" id="CHEBI:57792"/>
        <dbReference type="ChEBI" id="CHEBI:59776"/>
        <dbReference type="EC" id="2.2.1.7"/>
    </reaction>
</comment>
<dbReference type="Gene3D" id="3.40.50.970">
    <property type="match status" value="2"/>
</dbReference>
<comment type="pathway">
    <text evidence="1 10">Metabolic intermediate biosynthesis; 1-deoxy-D-xylulose 5-phosphate biosynthesis; 1-deoxy-D-xylulose 5-phosphate from D-glyceraldehyde 3-phosphate and pyruvate: step 1/1.</text>
</comment>
<dbReference type="GO" id="GO:0016114">
    <property type="term" value="P:terpenoid biosynthetic process"/>
    <property type="evidence" value="ECO:0007669"/>
    <property type="project" value="UniProtKB-UniRule"/>
</dbReference>
<evidence type="ECO:0000256" key="8">
    <source>
        <dbReference type="ARBA" id="ARBA00023052"/>
    </source>
</evidence>
<comment type="function">
    <text evidence="10">Catalyzes the acyloin condensation reaction between C atoms 2 and 3 of pyruvate and glyceraldehyde 3-phosphate to yield 1-deoxy-D-xylulose-5-phosphate (DXP).</text>
</comment>
<dbReference type="Gene3D" id="3.40.50.920">
    <property type="match status" value="1"/>
</dbReference>
<gene>
    <name evidence="10" type="primary">dxs</name>
    <name evidence="12" type="ORF">IAC44_01800</name>
</gene>
<keyword evidence="4 10" id="KW-0808">Transferase</keyword>
<evidence type="ECO:0000256" key="9">
    <source>
        <dbReference type="ARBA" id="ARBA00023229"/>
    </source>
</evidence>
<keyword evidence="8 10" id="KW-0786">Thiamine pyrophosphate</keyword>
<dbReference type="InterPro" id="IPR029061">
    <property type="entry name" value="THDP-binding"/>
</dbReference>
<evidence type="ECO:0000256" key="2">
    <source>
        <dbReference type="ARBA" id="ARBA00011081"/>
    </source>
</evidence>
<dbReference type="CDD" id="cd07033">
    <property type="entry name" value="TPP_PYR_DXS_TK_like"/>
    <property type="match status" value="1"/>
</dbReference>
<dbReference type="AlphaFoldDB" id="A0A9D1HAN1"/>
<dbReference type="InterPro" id="IPR005475">
    <property type="entry name" value="Transketolase-like_Pyr-bd"/>
</dbReference>
<dbReference type="CDD" id="cd02007">
    <property type="entry name" value="TPP_DXS"/>
    <property type="match status" value="1"/>
</dbReference>
<evidence type="ECO:0000256" key="1">
    <source>
        <dbReference type="ARBA" id="ARBA00004980"/>
    </source>
</evidence>
<reference evidence="12" key="2">
    <citation type="journal article" date="2021" name="PeerJ">
        <title>Extensive microbial diversity within the chicken gut microbiome revealed by metagenomics and culture.</title>
        <authorList>
            <person name="Gilroy R."/>
            <person name="Ravi A."/>
            <person name="Getino M."/>
            <person name="Pursley I."/>
            <person name="Horton D.L."/>
            <person name="Alikhan N.F."/>
            <person name="Baker D."/>
            <person name="Gharbi K."/>
            <person name="Hall N."/>
            <person name="Watson M."/>
            <person name="Adriaenssens E.M."/>
            <person name="Foster-Nyarko E."/>
            <person name="Jarju S."/>
            <person name="Secka A."/>
            <person name="Antonio M."/>
            <person name="Oren A."/>
            <person name="Chaudhuri R.R."/>
            <person name="La Ragione R."/>
            <person name="Hildebrand F."/>
            <person name="Pallen M.J."/>
        </authorList>
    </citation>
    <scope>NUCLEOTIDE SEQUENCE</scope>
    <source>
        <strain evidence="12">1383</strain>
    </source>
</reference>
<dbReference type="Pfam" id="PF02779">
    <property type="entry name" value="Transket_pyr"/>
    <property type="match status" value="1"/>
</dbReference>
<reference evidence="12" key="1">
    <citation type="submission" date="2020-10" db="EMBL/GenBank/DDBJ databases">
        <authorList>
            <person name="Gilroy R."/>
        </authorList>
    </citation>
    <scope>NUCLEOTIDE SEQUENCE</scope>
    <source>
        <strain evidence="12">1383</strain>
    </source>
</reference>
<sequence length="587" mass="63602">MLFSVNCPADLRALAVDALPRLAEELRNYIIDVVSVKQGHLGSNLGVVELAIALHYVFDTPHDALIWDVGHQSYPHKILTGRRDAFLHLREQDGLSGFPSRAESPYDAFGTGHSSTSISAALGMALADQLRGDTHTRHIAVIGDASIASGMAFEALNHAGSTRADLLIVLNDNAIGIDPVSGALEKHLRDLLGGIDPDNFFRTLRIAYRQVSDGHDIPQLIAALQQAKHLPGVKLLHVPTVKGKGFPSAETEQILYHYPGHFDRTTGTLKDTPRIRYQDIVGEELLRLVRKDETLYALTPAMPTSSGLSTLRAEYPSRVIDTGIAEAHTLTLAAGMACRGLRPFAVVYSTFLQRAYDQIAHDIALQNLPVRLLVDRAGVVGADGPTHHGVFDLAYLLPLPNMAIVAPADGSELRAALRLAARYDRGPLAIRYPRGEAQDDAPTDETMPFGQGRCLLPEGDIAVISVGAMLSVARQALSLLPGEQRRRVSLYDLRFVKPLDASLLREVFTRSQAVLTLEDGVRQGGAGSAVALWAADNGFPHIPVHILGVPDRFLPVGTREQLQAACGLDAQGVARTLHRILEKTARK</sequence>
<evidence type="ECO:0000256" key="4">
    <source>
        <dbReference type="ARBA" id="ARBA00022679"/>
    </source>
</evidence>
<dbReference type="GO" id="GO:0000287">
    <property type="term" value="F:magnesium ion binding"/>
    <property type="evidence" value="ECO:0007669"/>
    <property type="project" value="UniProtKB-UniRule"/>
</dbReference>
<feature type="domain" description="Transketolase-like pyrimidine-binding" evidence="11">
    <location>
        <begin position="275"/>
        <end position="440"/>
    </location>
</feature>
<dbReference type="InterPro" id="IPR009014">
    <property type="entry name" value="Transketo_C/PFOR_II"/>
</dbReference>
<keyword evidence="7 10" id="KW-0784">Thiamine biosynthesis</keyword>
<proteinExistence type="inferred from homology"/>
<dbReference type="Pfam" id="PF02780">
    <property type="entry name" value="Transketolase_C"/>
    <property type="match status" value="1"/>
</dbReference>
<feature type="binding site" evidence="10">
    <location>
        <position position="144"/>
    </location>
    <ligand>
        <name>Mg(2+)</name>
        <dbReference type="ChEBI" id="CHEBI:18420"/>
    </ligand>
</feature>
<evidence type="ECO:0000256" key="7">
    <source>
        <dbReference type="ARBA" id="ARBA00022977"/>
    </source>
</evidence>
<feature type="binding site" evidence="10">
    <location>
        <position position="173"/>
    </location>
    <ligand>
        <name>Mg(2+)</name>
        <dbReference type="ChEBI" id="CHEBI:18420"/>
    </ligand>
</feature>
<evidence type="ECO:0000313" key="13">
    <source>
        <dbReference type="Proteomes" id="UP000824161"/>
    </source>
</evidence>
<feature type="binding site" evidence="10">
    <location>
        <position position="246"/>
    </location>
    <ligand>
        <name>thiamine diphosphate</name>
        <dbReference type="ChEBI" id="CHEBI:58937"/>
    </ligand>
</feature>
<feature type="binding site" evidence="10">
    <location>
        <position position="71"/>
    </location>
    <ligand>
        <name>thiamine diphosphate</name>
        <dbReference type="ChEBI" id="CHEBI:58937"/>
    </ligand>
</feature>
<feature type="binding site" evidence="10">
    <location>
        <position position="326"/>
    </location>
    <ligand>
        <name>thiamine diphosphate</name>
        <dbReference type="ChEBI" id="CHEBI:58937"/>
    </ligand>
</feature>
<dbReference type="GO" id="GO:0009228">
    <property type="term" value="P:thiamine biosynthetic process"/>
    <property type="evidence" value="ECO:0007669"/>
    <property type="project" value="UniProtKB-UniRule"/>
</dbReference>
<dbReference type="SUPFAM" id="SSF52922">
    <property type="entry name" value="TK C-terminal domain-like"/>
    <property type="match status" value="1"/>
</dbReference>
<dbReference type="NCBIfam" id="NF003933">
    <property type="entry name" value="PRK05444.2-2"/>
    <property type="match status" value="1"/>
</dbReference>
<protein>
    <recommendedName>
        <fullName evidence="10">1-deoxy-D-xylulose-5-phosphate synthase</fullName>
        <ecNumber evidence="10">2.2.1.7</ecNumber>
    </recommendedName>
    <alternativeName>
        <fullName evidence="10">1-deoxyxylulose-5-phosphate synthase</fullName>
        <shortName evidence="10">DXP synthase</shortName>
        <shortName evidence="10">DXPS</shortName>
    </alternativeName>
</protein>
<dbReference type="Pfam" id="PF13292">
    <property type="entry name" value="DXP_synthase_N"/>
    <property type="match status" value="1"/>
</dbReference>
<organism evidence="12 13">
    <name type="scientific">Candidatus Merdimorpha stercoravium</name>
    <dbReference type="NCBI Taxonomy" id="2840863"/>
    <lineage>
        <taxon>Bacteria</taxon>
        <taxon>Pseudomonadati</taxon>
        <taxon>Bacteroidota</taxon>
        <taxon>Flavobacteriia</taxon>
        <taxon>Flavobacteriales</taxon>
        <taxon>Candidatus Merdimorpha</taxon>
    </lineage>
</organism>
<keyword evidence="6 10" id="KW-0460">Magnesium</keyword>
<dbReference type="SMART" id="SM00861">
    <property type="entry name" value="Transket_pyr"/>
    <property type="match status" value="1"/>
</dbReference>
<name>A0A9D1HAN1_9FLAO</name>
<dbReference type="EC" id="2.2.1.7" evidence="10"/>
<comment type="cofactor">
    <cofactor evidence="10">
        <name>Mg(2+)</name>
        <dbReference type="ChEBI" id="CHEBI:18420"/>
    </cofactor>
    <text evidence="10">Binds 1 Mg(2+) ion per subunit.</text>
</comment>
<dbReference type="Proteomes" id="UP000824161">
    <property type="component" value="Unassembled WGS sequence"/>
</dbReference>
<dbReference type="EMBL" id="DVLY01000043">
    <property type="protein sequence ID" value="HIT97552.1"/>
    <property type="molecule type" value="Genomic_DNA"/>
</dbReference>
<feature type="binding site" evidence="10">
    <location>
        <begin position="145"/>
        <end position="146"/>
    </location>
    <ligand>
        <name>thiamine diphosphate</name>
        <dbReference type="ChEBI" id="CHEBI:58937"/>
    </ligand>
</feature>
<comment type="cofactor">
    <cofactor evidence="10">
        <name>thiamine diphosphate</name>
        <dbReference type="ChEBI" id="CHEBI:58937"/>
    </cofactor>
    <text evidence="10">Binds 1 thiamine pyrophosphate per subunit.</text>
</comment>
<dbReference type="SUPFAM" id="SSF52518">
    <property type="entry name" value="Thiamin diphosphate-binding fold (THDP-binding)"/>
    <property type="match status" value="2"/>
</dbReference>
<comment type="similarity">
    <text evidence="2 10">Belongs to the transketolase family. DXPS subfamily.</text>
</comment>
<evidence type="ECO:0000313" key="12">
    <source>
        <dbReference type="EMBL" id="HIT97552.1"/>
    </source>
</evidence>
<dbReference type="InterPro" id="IPR033248">
    <property type="entry name" value="Transketolase_C"/>
</dbReference>
<feature type="binding site" evidence="10">
    <location>
        <position position="173"/>
    </location>
    <ligand>
        <name>thiamine diphosphate</name>
        <dbReference type="ChEBI" id="CHEBI:58937"/>
    </ligand>
</feature>
<evidence type="ECO:0000256" key="6">
    <source>
        <dbReference type="ARBA" id="ARBA00022842"/>
    </source>
</evidence>
<evidence type="ECO:0000256" key="10">
    <source>
        <dbReference type="HAMAP-Rule" id="MF_00315"/>
    </source>
</evidence>
<dbReference type="GO" id="GO:0005829">
    <property type="term" value="C:cytosol"/>
    <property type="evidence" value="ECO:0007669"/>
    <property type="project" value="TreeGrafter"/>
</dbReference>
<dbReference type="GO" id="GO:0008661">
    <property type="term" value="F:1-deoxy-D-xylulose-5-phosphate synthase activity"/>
    <property type="evidence" value="ECO:0007669"/>
    <property type="project" value="UniProtKB-UniRule"/>
</dbReference>
<feature type="binding site" evidence="10">
    <location>
        <begin position="112"/>
        <end position="114"/>
    </location>
    <ligand>
        <name>thiamine diphosphate</name>
        <dbReference type="ChEBI" id="CHEBI:58937"/>
    </ligand>
</feature>
<comment type="caution">
    <text evidence="12">The sequence shown here is derived from an EMBL/GenBank/DDBJ whole genome shotgun (WGS) entry which is preliminary data.</text>
</comment>
<dbReference type="PANTHER" id="PTHR43322:SF5">
    <property type="entry name" value="1-DEOXY-D-XYLULOSE-5-PHOSPHATE SYNTHASE, CHLOROPLASTIC"/>
    <property type="match status" value="1"/>
</dbReference>
<keyword evidence="9 10" id="KW-0414">Isoprene biosynthesis</keyword>
<dbReference type="GO" id="GO:0030976">
    <property type="term" value="F:thiamine pyrophosphate binding"/>
    <property type="evidence" value="ECO:0007669"/>
    <property type="project" value="UniProtKB-UniRule"/>
</dbReference>
<dbReference type="InterPro" id="IPR005477">
    <property type="entry name" value="Dxylulose-5-P_synthase"/>
</dbReference>
<evidence type="ECO:0000256" key="3">
    <source>
        <dbReference type="ARBA" id="ARBA00011738"/>
    </source>
</evidence>
<dbReference type="HAMAP" id="MF_00315">
    <property type="entry name" value="DXP_synth"/>
    <property type="match status" value="1"/>
</dbReference>
<accession>A0A9D1HAN1</accession>